<proteinExistence type="predicted"/>
<accession>A0A1H6BZ32</accession>
<feature type="compositionally biased region" description="Pro residues" evidence="1">
    <location>
        <begin position="254"/>
        <end position="271"/>
    </location>
</feature>
<sequence>MSDNPLVTQPQDSSEWYTGIGIVEAVADVGAAIESGDWAQIGYAILGTGLEVLSAILDPIGTTVAWAVGWLIEYVQPLTDILDWLAGNADAVAAHAQTWRNVGDSLQTTADALQADVARDTAGWTGAAADAYRARLATTTELIRAQSEAAKGLASGTEISGMLVGTIREVVRDLIADCVGRLVSWAIEAMTGVGIAVVAVQATARIARWGARIMEVVQKLLRALSNLLPLVRKLADLLTRIRKILNEITHGNPLPNPPTKPPNPPNNPPPKDPNDPNDPPDDPPGNPPPGHPDPDDPDRRAGHEHLPRTPTNPDEPHPEMTPSEKQAHAQYLDGLQKKHPEDFDNWRHNDPAHLGKSSPGTVNESRVALDMRENGRLPENLVRPTDPDHGDFMDPKTGERWDIKGFYSDYPEHVPEAHRRYPFKNAVTPESFVESLTKEFEGGNKVILDTRHVNGDALEFMTRIVEENGWEDRVLWYP</sequence>
<dbReference type="EMBL" id="FNVB01000004">
    <property type="protein sequence ID" value="SEG65922.1"/>
    <property type="molecule type" value="Genomic_DNA"/>
</dbReference>
<feature type="region of interest" description="Disordered" evidence="1">
    <location>
        <begin position="339"/>
        <end position="362"/>
    </location>
</feature>
<evidence type="ECO:0000313" key="5">
    <source>
        <dbReference type="Proteomes" id="UP000199690"/>
    </source>
</evidence>
<keyword evidence="5" id="KW-1185">Reference proteome</keyword>
<evidence type="ECO:0000313" key="4">
    <source>
        <dbReference type="EMBL" id="SFC21510.1"/>
    </source>
</evidence>
<accession>A0A1I1HKA1</accession>
<dbReference type="RefSeq" id="WP_093344940.1">
    <property type="nucleotide sequence ID" value="NZ_FNVB01000004.1"/>
</dbReference>
<dbReference type="SUPFAM" id="SSF140453">
    <property type="entry name" value="EsxAB dimer-like"/>
    <property type="match status" value="1"/>
</dbReference>
<gene>
    <name evidence="3" type="ORF">SAMN02982929_02970</name>
    <name evidence="4" type="ORF">SAMN05216506_101209</name>
</gene>
<evidence type="ECO:0000313" key="6">
    <source>
        <dbReference type="Proteomes" id="UP000236729"/>
    </source>
</evidence>
<evidence type="ECO:0000256" key="1">
    <source>
        <dbReference type="SAM" id="MobiDB-lite"/>
    </source>
</evidence>
<evidence type="ECO:0000313" key="3">
    <source>
        <dbReference type="EMBL" id="SEG65922.1"/>
    </source>
</evidence>
<dbReference type="AlphaFoldDB" id="A0A1H6BZ32"/>
<dbReference type="EMBL" id="FOME01000001">
    <property type="protein sequence ID" value="SFC21510.1"/>
    <property type="molecule type" value="Genomic_DNA"/>
</dbReference>
<reference evidence="5 6" key="1">
    <citation type="submission" date="2016-10" db="EMBL/GenBank/DDBJ databases">
        <authorList>
            <person name="Varghese N."/>
            <person name="Submissions S."/>
        </authorList>
    </citation>
    <scope>NUCLEOTIDE SEQUENCE [LARGE SCALE GENOMIC DNA]</scope>
    <source>
        <strain evidence="6">ATCC 20501</strain>
        <strain evidence="4 5">CGMCC 4.3529</strain>
    </source>
</reference>
<feature type="compositionally biased region" description="Basic and acidic residues" evidence="1">
    <location>
        <begin position="292"/>
        <end position="307"/>
    </location>
</feature>
<protein>
    <recommendedName>
        <fullName evidence="2">Outer membrane channel protein CpnT-like N-terminal domain-containing protein</fullName>
    </recommendedName>
</protein>
<evidence type="ECO:0000259" key="2">
    <source>
        <dbReference type="Pfam" id="PF25547"/>
    </source>
</evidence>
<feature type="region of interest" description="Disordered" evidence="1">
    <location>
        <begin position="248"/>
        <end position="327"/>
    </location>
</feature>
<dbReference type="InterPro" id="IPR057746">
    <property type="entry name" value="CpnT-like_N"/>
</dbReference>
<feature type="compositionally biased region" description="Pro residues" evidence="1">
    <location>
        <begin position="282"/>
        <end position="291"/>
    </location>
</feature>
<dbReference type="Pfam" id="PF25547">
    <property type="entry name" value="WXG100_2"/>
    <property type="match status" value="1"/>
</dbReference>
<dbReference type="Proteomes" id="UP000199690">
    <property type="component" value="Unassembled WGS sequence"/>
</dbReference>
<feature type="compositionally biased region" description="Basic and acidic residues" evidence="1">
    <location>
        <begin position="339"/>
        <end position="353"/>
    </location>
</feature>
<dbReference type="Gene3D" id="1.10.287.1060">
    <property type="entry name" value="ESAT-6-like"/>
    <property type="match status" value="1"/>
</dbReference>
<name>A0A1H6BZ32_9PSEU</name>
<dbReference type="InterPro" id="IPR036689">
    <property type="entry name" value="ESAT-6-like_sf"/>
</dbReference>
<feature type="domain" description="Outer membrane channel protein CpnT-like N-terminal" evidence="2">
    <location>
        <begin position="68"/>
        <end position="204"/>
    </location>
</feature>
<dbReference type="SMR" id="A0A1H6BZ32"/>
<dbReference type="Proteomes" id="UP000236729">
    <property type="component" value="Unassembled WGS sequence"/>
</dbReference>
<organism evidence="3 6">
    <name type="scientific">Saccharopolyspora kobensis</name>
    <dbReference type="NCBI Taxonomy" id="146035"/>
    <lineage>
        <taxon>Bacteria</taxon>
        <taxon>Bacillati</taxon>
        <taxon>Actinomycetota</taxon>
        <taxon>Actinomycetes</taxon>
        <taxon>Pseudonocardiales</taxon>
        <taxon>Pseudonocardiaceae</taxon>
        <taxon>Saccharopolyspora</taxon>
    </lineage>
</organism>
<reference evidence="3" key="2">
    <citation type="submission" date="2016-10" db="EMBL/GenBank/DDBJ databases">
        <authorList>
            <person name="de Groot N.N."/>
        </authorList>
    </citation>
    <scope>NUCLEOTIDE SEQUENCE [LARGE SCALE GENOMIC DNA]</scope>
    <source>
        <strain evidence="3">ATCC 20501</strain>
    </source>
</reference>